<proteinExistence type="predicted"/>
<dbReference type="PANTHER" id="PTHR43308:SF5">
    <property type="entry name" value="S-LAYER PROTEIN _ PEPTIDOGLYCAN ENDO-BETA-N-ACETYLGLUCOSAMINIDASE"/>
    <property type="match status" value="1"/>
</dbReference>
<evidence type="ECO:0000313" key="3">
    <source>
        <dbReference type="Proteomes" id="UP000641588"/>
    </source>
</evidence>
<dbReference type="PANTHER" id="PTHR43308">
    <property type="entry name" value="OUTER MEMBRANE PROTEIN ALPHA-RELATED"/>
    <property type="match status" value="1"/>
</dbReference>
<dbReference type="InterPro" id="IPR051465">
    <property type="entry name" value="Cell_Envelope_Struct_Comp"/>
</dbReference>
<dbReference type="AlphaFoldDB" id="A0A972JYK1"/>
<evidence type="ECO:0000259" key="1">
    <source>
        <dbReference type="PROSITE" id="PS51272"/>
    </source>
</evidence>
<comment type="caution">
    <text evidence="2">The sequence shown here is derived from an EMBL/GenBank/DDBJ whole genome shotgun (WGS) entry which is preliminary data.</text>
</comment>
<dbReference type="PROSITE" id="PS51272">
    <property type="entry name" value="SLH"/>
    <property type="match status" value="1"/>
</dbReference>
<reference evidence="2" key="1">
    <citation type="submission" date="2019-10" db="EMBL/GenBank/DDBJ databases">
        <title>Description of Paenibacillus glebae sp. nov.</title>
        <authorList>
            <person name="Carlier A."/>
            <person name="Qi S."/>
        </authorList>
    </citation>
    <scope>NUCLEOTIDE SEQUENCE</scope>
    <source>
        <strain evidence="2">LMG 31456</strain>
    </source>
</reference>
<gene>
    <name evidence="2" type="ORF">GC093_05225</name>
</gene>
<dbReference type="Pfam" id="PF00395">
    <property type="entry name" value="SLH"/>
    <property type="match status" value="1"/>
</dbReference>
<sequence>MNMSKSKIRMQRNRLKLLFAASSIVLMRRIIFLTTMLSLPVVLLPAGSPVWAAAKHDEIHFSDVEGHWAEESIVEAVFSGIASGYEDGTFKPDRAVSRREFTAMLASSLQIPLVIASNMEKVADDDPYPQSLKDAGIIQEGDLPAEGIDQGLLRSEMMKLGVSALEPEAAPGQPEEIKKKAQAAGLLENDQEGQASDSLESTATRAEAVIMLQRLQNLLGLRESSHY</sequence>
<accession>A0A972JYK1</accession>
<dbReference type="EMBL" id="WHOD01000017">
    <property type="protein sequence ID" value="NOU92631.1"/>
    <property type="molecule type" value="Genomic_DNA"/>
</dbReference>
<evidence type="ECO:0000313" key="2">
    <source>
        <dbReference type="EMBL" id="NOU92631.1"/>
    </source>
</evidence>
<dbReference type="InterPro" id="IPR001119">
    <property type="entry name" value="SLH_dom"/>
</dbReference>
<name>A0A972JYK1_9BACL</name>
<feature type="domain" description="SLH" evidence="1">
    <location>
        <begin position="56"/>
        <end position="119"/>
    </location>
</feature>
<keyword evidence="3" id="KW-1185">Reference proteome</keyword>
<dbReference type="Proteomes" id="UP000641588">
    <property type="component" value="Unassembled WGS sequence"/>
</dbReference>
<organism evidence="2 3">
    <name type="scientific">Paenibacillus foliorum</name>
    <dbReference type="NCBI Taxonomy" id="2654974"/>
    <lineage>
        <taxon>Bacteria</taxon>
        <taxon>Bacillati</taxon>
        <taxon>Bacillota</taxon>
        <taxon>Bacilli</taxon>
        <taxon>Bacillales</taxon>
        <taxon>Paenibacillaceae</taxon>
        <taxon>Paenibacillus</taxon>
    </lineage>
</organism>
<protein>
    <recommendedName>
        <fullName evidence="1">SLH domain-containing protein</fullName>
    </recommendedName>
</protein>